<feature type="region of interest" description="Disordered" evidence="6">
    <location>
        <begin position="133"/>
        <end position="156"/>
    </location>
</feature>
<dbReference type="GO" id="GO:0061133">
    <property type="term" value="F:endopeptidase activator activity"/>
    <property type="evidence" value="ECO:0000318"/>
    <property type="project" value="GO_Central"/>
</dbReference>
<accession>A0A2R6XK52</accession>
<dbReference type="Gramene" id="Mp4g11400.1">
    <property type="protein sequence ID" value="Mp4g11400.1.cds"/>
    <property type="gene ID" value="Mp4g11400"/>
</dbReference>
<dbReference type="FunFam" id="2.30.29.70:FF:000001">
    <property type="entry name" value="Proteasomal ubiquitin receptor ADRM1"/>
    <property type="match status" value="1"/>
</dbReference>
<dbReference type="InterPro" id="IPR032368">
    <property type="entry name" value="RPN13_DEUBAD"/>
</dbReference>
<dbReference type="PANTHER" id="PTHR12225:SF0">
    <property type="entry name" value="PROTEASOMAL UBIQUITIN RECEPTOR ADRM1"/>
    <property type="match status" value="1"/>
</dbReference>
<dbReference type="InterPro" id="IPR038633">
    <property type="entry name" value="Rpn13/ADRM1_Pru_sf"/>
</dbReference>
<name>A0A2R6XK52_MARPO</name>
<dbReference type="GO" id="GO:0005634">
    <property type="term" value="C:nucleus"/>
    <property type="evidence" value="ECO:0007669"/>
    <property type="project" value="UniProtKB-SubCell"/>
</dbReference>
<evidence type="ECO:0000256" key="2">
    <source>
        <dbReference type="ARBA" id="ARBA00004496"/>
    </source>
</evidence>
<dbReference type="Pfam" id="PF16550">
    <property type="entry name" value="RPN13_C"/>
    <property type="match status" value="1"/>
</dbReference>
<dbReference type="InterPro" id="IPR044867">
    <property type="entry name" value="DEUBAD_dom"/>
</dbReference>
<dbReference type="GO" id="GO:0008541">
    <property type="term" value="C:proteasome regulatory particle, lid subcomplex"/>
    <property type="evidence" value="ECO:0000318"/>
    <property type="project" value="GO_Central"/>
</dbReference>
<dbReference type="InterPro" id="IPR044868">
    <property type="entry name" value="Rpn13/ADRM1_Pru"/>
</dbReference>
<dbReference type="InterPro" id="IPR006773">
    <property type="entry name" value="Rpn13/ADRM1"/>
</dbReference>
<reference evidence="10" key="1">
    <citation type="journal article" date="2017" name="Cell">
        <title>Insights into land plant evolution garnered from the Marchantia polymorpha genome.</title>
        <authorList>
            <person name="Bowman J.L."/>
            <person name="Kohchi T."/>
            <person name="Yamato K.T."/>
            <person name="Jenkins J."/>
            <person name="Shu S."/>
            <person name="Ishizaki K."/>
            <person name="Yamaoka S."/>
            <person name="Nishihama R."/>
            <person name="Nakamura Y."/>
            <person name="Berger F."/>
            <person name="Adam C."/>
            <person name="Aki S.S."/>
            <person name="Althoff F."/>
            <person name="Araki T."/>
            <person name="Arteaga-Vazquez M.A."/>
            <person name="Balasubrmanian S."/>
            <person name="Barry K."/>
            <person name="Bauer D."/>
            <person name="Boehm C.R."/>
            <person name="Briginshaw L."/>
            <person name="Caballero-Perez J."/>
            <person name="Catarino B."/>
            <person name="Chen F."/>
            <person name="Chiyoda S."/>
            <person name="Chovatia M."/>
            <person name="Davies K.M."/>
            <person name="Delmans M."/>
            <person name="Demura T."/>
            <person name="Dierschke T."/>
            <person name="Dolan L."/>
            <person name="Dorantes-Acosta A.E."/>
            <person name="Eklund D.M."/>
            <person name="Florent S.N."/>
            <person name="Flores-Sandoval E."/>
            <person name="Fujiyama A."/>
            <person name="Fukuzawa H."/>
            <person name="Galik B."/>
            <person name="Grimanelli D."/>
            <person name="Grimwood J."/>
            <person name="Grossniklaus U."/>
            <person name="Hamada T."/>
            <person name="Haseloff J."/>
            <person name="Hetherington A.J."/>
            <person name="Higo A."/>
            <person name="Hirakawa Y."/>
            <person name="Hundley H.N."/>
            <person name="Ikeda Y."/>
            <person name="Inoue K."/>
            <person name="Inoue S.I."/>
            <person name="Ishida S."/>
            <person name="Jia Q."/>
            <person name="Kakita M."/>
            <person name="Kanazawa T."/>
            <person name="Kawai Y."/>
            <person name="Kawashima T."/>
            <person name="Kennedy M."/>
            <person name="Kinose K."/>
            <person name="Kinoshita T."/>
            <person name="Kohara Y."/>
            <person name="Koide E."/>
            <person name="Komatsu K."/>
            <person name="Kopischke S."/>
            <person name="Kubo M."/>
            <person name="Kyozuka J."/>
            <person name="Lagercrantz U."/>
            <person name="Lin S.S."/>
            <person name="Lindquist E."/>
            <person name="Lipzen A.M."/>
            <person name="Lu C.W."/>
            <person name="De Luna E."/>
            <person name="Martienssen R.A."/>
            <person name="Minamino N."/>
            <person name="Mizutani M."/>
            <person name="Mizutani M."/>
            <person name="Mochizuki N."/>
            <person name="Monte I."/>
            <person name="Mosher R."/>
            <person name="Nagasaki H."/>
            <person name="Nakagami H."/>
            <person name="Naramoto S."/>
            <person name="Nishitani K."/>
            <person name="Ohtani M."/>
            <person name="Okamoto T."/>
            <person name="Okumura M."/>
            <person name="Phillips J."/>
            <person name="Pollak B."/>
            <person name="Reinders A."/>
            <person name="Rovekamp M."/>
            <person name="Sano R."/>
            <person name="Sawa S."/>
            <person name="Schmid M.W."/>
            <person name="Shirakawa M."/>
            <person name="Solano R."/>
            <person name="Spunde A."/>
            <person name="Suetsugu N."/>
            <person name="Sugano S."/>
            <person name="Sugiyama A."/>
            <person name="Sun R."/>
            <person name="Suzuki Y."/>
            <person name="Takenaka M."/>
            <person name="Takezawa D."/>
            <person name="Tomogane H."/>
            <person name="Tsuzuki M."/>
            <person name="Ueda T."/>
            <person name="Umeda M."/>
            <person name="Ward J.M."/>
            <person name="Watanabe Y."/>
            <person name="Yazaki K."/>
            <person name="Yokoyama R."/>
            <person name="Yoshitake Y."/>
            <person name="Yotsui I."/>
            <person name="Zachgo S."/>
            <person name="Schmutz J."/>
        </authorList>
    </citation>
    <scope>NUCLEOTIDE SEQUENCE [LARGE SCALE GENOMIC DNA]</scope>
    <source>
        <strain evidence="10">Tak-1</strain>
    </source>
</reference>
<dbReference type="OrthoDB" id="340431at2759"/>
<evidence type="ECO:0000313" key="10">
    <source>
        <dbReference type="Proteomes" id="UP000244005"/>
    </source>
</evidence>
<organism evidence="9 10">
    <name type="scientific">Marchantia polymorpha</name>
    <name type="common">Common liverwort</name>
    <name type="synonym">Marchantia aquatica</name>
    <dbReference type="NCBI Taxonomy" id="3197"/>
    <lineage>
        <taxon>Eukaryota</taxon>
        <taxon>Viridiplantae</taxon>
        <taxon>Streptophyta</taxon>
        <taxon>Embryophyta</taxon>
        <taxon>Marchantiophyta</taxon>
        <taxon>Marchantiopsida</taxon>
        <taxon>Marchantiidae</taxon>
        <taxon>Marchantiales</taxon>
        <taxon>Marchantiaceae</taxon>
        <taxon>Marchantia</taxon>
    </lineage>
</organism>
<dbReference type="Proteomes" id="UP000244005">
    <property type="component" value="Unassembled WGS sequence"/>
</dbReference>
<dbReference type="Pfam" id="PF04683">
    <property type="entry name" value="Rpn13_ADRM1_Pru"/>
    <property type="match status" value="1"/>
</dbReference>
<dbReference type="FunFam" id="1.10.2020.20:FF:000002">
    <property type="entry name" value="26S proteasome regulatory subunit RPN13"/>
    <property type="match status" value="1"/>
</dbReference>
<sequence length="342" mass="38683">MASTKWAQMSPVPTEPMTGTKEILLEFRAGKMHLENSRVHSDPRKGLVRIVRADDSLVHFQWLDRVLNVVEDDQIVFPEEAIFEKVSQTLGRVYILKFKEDNRKSFFWMQGPRAEEDEELCSLVNIHLNRPLAEMGGDEEPESPLQPVSETSEGGDTAEVSLRDVNLVSSIGEPSPSSTGAVQLSELQRILQGLGQVAVPQDAMETMHRDTGPSFSDILKPDVVIPLLDRSHFEDRLAPYLPEGVKTPEAIAELMQSPQFQQQLDMFTHVLRSGQLDWAQFGIDPSNYNFTVSSFLEAFQDQFISMPDSAQDENMPESERPREVQKRDQKRGRDNDVMEEGL</sequence>
<evidence type="ECO:0000256" key="4">
    <source>
        <dbReference type="ARBA" id="ARBA00022942"/>
    </source>
</evidence>
<protein>
    <submittedName>
        <fullName evidence="9">Uncharacterized protein</fullName>
    </submittedName>
</protein>
<keyword evidence="3" id="KW-0963">Cytoplasm</keyword>
<evidence type="ECO:0000259" key="7">
    <source>
        <dbReference type="PROSITE" id="PS51916"/>
    </source>
</evidence>
<dbReference type="PROSITE" id="PS51917">
    <property type="entry name" value="PRU"/>
    <property type="match status" value="1"/>
</dbReference>
<evidence type="ECO:0000313" key="9">
    <source>
        <dbReference type="EMBL" id="PTQ46449.1"/>
    </source>
</evidence>
<evidence type="ECO:0000256" key="6">
    <source>
        <dbReference type="SAM" id="MobiDB-lite"/>
    </source>
</evidence>
<keyword evidence="10" id="KW-1185">Reference proteome</keyword>
<dbReference type="Gene3D" id="1.10.2020.20">
    <property type="match status" value="1"/>
</dbReference>
<dbReference type="PANTHER" id="PTHR12225">
    <property type="entry name" value="ADHESION REGULATING MOLECULE 1 110 KDA CELL MEMBRANE GLYCOPROTEIN"/>
    <property type="match status" value="1"/>
</dbReference>
<dbReference type="InterPro" id="IPR038108">
    <property type="entry name" value="RPN13_DEUBAD_sf"/>
</dbReference>
<dbReference type="EMBL" id="KZ772683">
    <property type="protein sequence ID" value="PTQ46449.1"/>
    <property type="molecule type" value="Genomic_DNA"/>
</dbReference>
<feature type="region of interest" description="Disordered" evidence="6">
    <location>
        <begin position="307"/>
        <end position="342"/>
    </location>
</feature>
<feature type="domain" description="DEUBAD" evidence="7">
    <location>
        <begin position="206"/>
        <end position="313"/>
    </location>
</feature>
<proteinExistence type="predicted"/>
<evidence type="ECO:0000259" key="8">
    <source>
        <dbReference type="PROSITE" id="PS51917"/>
    </source>
</evidence>
<dbReference type="GO" id="GO:0005737">
    <property type="term" value="C:cytoplasm"/>
    <property type="evidence" value="ECO:0007669"/>
    <property type="project" value="UniProtKB-SubCell"/>
</dbReference>
<dbReference type="AlphaFoldDB" id="A0A2R6XK52"/>
<evidence type="ECO:0000256" key="5">
    <source>
        <dbReference type="ARBA" id="ARBA00023242"/>
    </source>
</evidence>
<dbReference type="PROSITE" id="PS51916">
    <property type="entry name" value="DEUBAD"/>
    <property type="match status" value="1"/>
</dbReference>
<evidence type="ECO:0000256" key="3">
    <source>
        <dbReference type="ARBA" id="ARBA00022490"/>
    </source>
</evidence>
<keyword evidence="5" id="KW-0539">Nucleus</keyword>
<feature type="domain" description="Pru" evidence="8">
    <location>
        <begin position="19"/>
        <end position="131"/>
    </location>
</feature>
<evidence type="ECO:0000256" key="1">
    <source>
        <dbReference type="ARBA" id="ARBA00004123"/>
    </source>
</evidence>
<feature type="compositionally biased region" description="Basic and acidic residues" evidence="6">
    <location>
        <begin position="317"/>
        <end position="336"/>
    </location>
</feature>
<dbReference type="GO" id="GO:0070628">
    <property type="term" value="F:proteasome binding"/>
    <property type="evidence" value="ECO:0000318"/>
    <property type="project" value="GO_Central"/>
</dbReference>
<dbReference type="OMA" id="SNQRHFF"/>
<comment type="subcellular location">
    <subcellularLocation>
        <location evidence="2">Cytoplasm</location>
    </subcellularLocation>
    <subcellularLocation>
        <location evidence="1">Nucleus</location>
    </subcellularLocation>
</comment>
<keyword evidence="4" id="KW-0647">Proteasome</keyword>
<dbReference type="CDD" id="cd13314">
    <property type="entry name" value="PH_Rpn13"/>
    <property type="match status" value="1"/>
</dbReference>
<gene>
    <name evidence="9" type="ORF">MARPO_0011s0124</name>
</gene>
<dbReference type="Gene3D" id="2.30.29.70">
    <property type="entry name" value="Proteasomal ubiquitin receptor Rpn13/ADRM1"/>
    <property type="match status" value="1"/>
</dbReference>